<proteinExistence type="predicted"/>
<reference evidence="1 2" key="1">
    <citation type="submission" date="2018-08" db="EMBL/GenBank/DDBJ databases">
        <title>Genomic Encyclopedia of Archaeal and Bacterial Type Strains, Phase II (KMG-II): from individual species to whole genera.</title>
        <authorList>
            <person name="Goeker M."/>
        </authorList>
    </citation>
    <scope>NUCLEOTIDE SEQUENCE [LARGE SCALE GENOMIC DNA]</scope>
    <source>
        <strain evidence="1 2">ATCC 27112</strain>
    </source>
</reference>
<sequence length="111" mass="12431">MEKIVLFSKESVDIDKIIDIELASDFGKYKRVIPAKWGVITILIYEEYYMRIESDLSVTIISDKRDSGTRVEVISAGGKKGMLAISAGAEKKAIMKVVDILKNEGFEVQED</sequence>
<gene>
    <name evidence="1" type="ORF">EI71_01616</name>
</gene>
<dbReference type="RefSeq" id="WP_119016714.1">
    <property type="nucleotide sequence ID" value="NZ_QXEV01000023.1"/>
</dbReference>
<dbReference type="EMBL" id="QXEV01000023">
    <property type="protein sequence ID" value="RIA66504.1"/>
    <property type="molecule type" value="Genomic_DNA"/>
</dbReference>
<accession>A0A397R947</accession>
<keyword evidence="2" id="KW-1185">Reference proteome</keyword>
<dbReference type="Pfam" id="PF19524">
    <property type="entry name" value="DUF6054"/>
    <property type="match status" value="1"/>
</dbReference>
<protein>
    <submittedName>
        <fullName evidence="1">Uncharacterized protein</fullName>
    </submittedName>
</protein>
<organism evidence="1 2">
    <name type="scientific">Anaeroplasma bactoclasticum</name>
    <dbReference type="NCBI Taxonomy" id="2088"/>
    <lineage>
        <taxon>Bacteria</taxon>
        <taxon>Bacillati</taxon>
        <taxon>Mycoplasmatota</taxon>
        <taxon>Mollicutes</taxon>
        <taxon>Anaeroplasmatales</taxon>
        <taxon>Anaeroplasmataceae</taxon>
        <taxon>Anaeroplasma</taxon>
    </lineage>
</organism>
<dbReference type="Proteomes" id="UP000266506">
    <property type="component" value="Unassembled WGS sequence"/>
</dbReference>
<comment type="caution">
    <text evidence="1">The sequence shown here is derived from an EMBL/GenBank/DDBJ whole genome shotgun (WGS) entry which is preliminary data.</text>
</comment>
<evidence type="ECO:0000313" key="2">
    <source>
        <dbReference type="Proteomes" id="UP000266506"/>
    </source>
</evidence>
<name>A0A397R947_9MOLU</name>
<dbReference type="AlphaFoldDB" id="A0A397R947"/>
<evidence type="ECO:0000313" key="1">
    <source>
        <dbReference type="EMBL" id="RIA66504.1"/>
    </source>
</evidence>
<dbReference type="InParanoid" id="A0A397R947"/>
<dbReference type="InterPro" id="IPR046117">
    <property type="entry name" value="DUF6054"/>
</dbReference>